<keyword evidence="2" id="KW-1185">Reference proteome</keyword>
<accession>A0A917F6D6</accession>
<reference evidence="1" key="2">
    <citation type="submission" date="2020-09" db="EMBL/GenBank/DDBJ databases">
        <authorList>
            <person name="Sun Q."/>
            <person name="Zhou Y."/>
        </authorList>
    </citation>
    <scope>NUCLEOTIDE SEQUENCE</scope>
    <source>
        <strain evidence="1">CGMCC 1.12160</strain>
    </source>
</reference>
<reference evidence="1" key="1">
    <citation type="journal article" date="2014" name="Int. J. Syst. Evol. Microbiol.">
        <title>Complete genome sequence of Corynebacterium casei LMG S-19264T (=DSM 44701T), isolated from a smear-ripened cheese.</title>
        <authorList>
            <consortium name="US DOE Joint Genome Institute (JGI-PGF)"/>
            <person name="Walter F."/>
            <person name="Albersmeier A."/>
            <person name="Kalinowski J."/>
            <person name="Ruckert C."/>
        </authorList>
    </citation>
    <scope>NUCLEOTIDE SEQUENCE</scope>
    <source>
        <strain evidence="1">CGMCC 1.12160</strain>
    </source>
</reference>
<evidence type="ECO:0008006" key="3">
    <source>
        <dbReference type="Google" id="ProtNLM"/>
    </source>
</evidence>
<evidence type="ECO:0000313" key="1">
    <source>
        <dbReference type="EMBL" id="GGF52238.1"/>
    </source>
</evidence>
<evidence type="ECO:0000313" key="2">
    <source>
        <dbReference type="Proteomes" id="UP000605670"/>
    </source>
</evidence>
<dbReference type="RefSeq" id="WP_188430409.1">
    <property type="nucleotide sequence ID" value="NZ_BAABKH010000003.1"/>
</dbReference>
<organism evidence="1 2">
    <name type="scientific">Ornithinimicrobium tianjinense</name>
    <dbReference type="NCBI Taxonomy" id="1195761"/>
    <lineage>
        <taxon>Bacteria</taxon>
        <taxon>Bacillati</taxon>
        <taxon>Actinomycetota</taxon>
        <taxon>Actinomycetes</taxon>
        <taxon>Micrococcales</taxon>
        <taxon>Ornithinimicrobiaceae</taxon>
        <taxon>Ornithinimicrobium</taxon>
    </lineage>
</organism>
<name>A0A917F6D6_9MICO</name>
<dbReference type="EMBL" id="BMEM01000003">
    <property type="protein sequence ID" value="GGF52238.1"/>
    <property type="molecule type" value="Genomic_DNA"/>
</dbReference>
<proteinExistence type="predicted"/>
<gene>
    <name evidence="1" type="ORF">GCM10011366_20150</name>
</gene>
<comment type="caution">
    <text evidence="1">The sequence shown here is derived from an EMBL/GenBank/DDBJ whole genome shotgun (WGS) entry which is preliminary data.</text>
</comment>
<dbReference type="Proteomes" id="UP000605670">
    <property type="component" value="Unassembled WGS sequence"/>
</dbReference>
<dbReference type="AlphaFoldDB" id="A0A917F6D6"/>
<protein>
    <recommendedName>
        <fullName evidence="3">ATP-dependent DNA helicase II</fullName>
    </recommendedName>
</protein>
<sequence length="73" mass="8247">MTTRPGPQRRHFASSPFAPRVEPTIETFEVDDRVSHQSYGLGRVVNKEPAAVTVNFGTRTLRIPSPFPKLERL</sequence>